<evidence type="ECO:0000256" key="3">
    <source>
        <dbReference type="ARBA" id="ARBA00023239"/>
    </source>
</evidence>
<evidence type="ECO:0000256" key="2">
    <source>
        <dbReference type="ARBA" id="ARBA00023145"/>
    </source>
</evidence>
<gene>
    <name evidence="6" type="ORF">GJA_2501</name>
</gene>
<dbReference type="RefSeq" id="WP_167541103.1">
    <property type="nucleotide sequence ID" value="NZ_BCTH01000083.1"/>
</dbReference>
<dbReference type="KEGG" id="jag:GJA_2501"/>
<dbReference type="PANTHER" id="PTHR10067:SF9">
    <property type="entry name" value="PHOSPHATIDYLSERINE DECARBOXYLASE FAMILY PROTEIN (AFU_ORTHOLOGUE AFUA_7G01730)"/>
    <property type="match status" value="1"/>
</dbReference>
<name>W0V787_9BURK</name>
<organism evidence="6 7">
    <name type="scientific">Janthinobacterium agaricidamnosum NBRC 102515 = DSM 9628</name>
    <dbReference type="NCBI Taxonomy" id="1349767"/>
    <lineage>
        <taxon>Bacteria</taxon>
        <taxon>Pseudomonadati</taxon>
        <taxon>Pseudomonadota</taxon>
        <taxon>Betaproteobacteria</taxon>
        <taxon>Burkholderiales</taxon>
        <taxon>Oxalobacteraceae</taxon>
        <taxon>Janthinobacterium</taxon>
    </lineage>
</organism>
<dbReference type="GO" id="GO:0006646">
    <property type="term" value="P:phosphatidylethanolamine biosynthetic process"/>
    <property type="evidence" value="ECO:0007669"/>
    <property type="project" value="TreeGrafter"/>
</dbReference>
<dbReference type="Pfam" id="PF12588">
    <property type="entry name" value="PSDC"/>
    <property type="match status" value="1"/>
</dbReference>
<dbReference type="HOGENOM" id="CLU_033450_1_0_4"/>
<accession>W0V787</accession>
<dbReference type="PANTHER" id="PTHR10067">
    <property type="entry name" value="PHOSPHATIDYLSERINE DECARBOXYLASE"/>
    <property type="match status" value="1"/>
</dbReference>
<dbReference type="Pfam" id="PF02666">
    <property type="entry name" value="PS_Dcarbxylase"/>
    <property type="match status" value="1"/>
</dbReference>
<protein>
    <submittedName>
        <fullName evidence="6">Phosphatidylserine decarboxylase family protein</fullName>
    </submittedName>
</protein>
<dbReference type="InterPro" id="IPR003817">
    <property type="entry name" value="PS_Dcarbxylase"/>
</dbReference>
<evidence type="ECO:0000256" key="1">
    <source>
        <dbReference type="ARBA" id="ARBA00022793"/>
    </source>
</evidence>
<evidence type="ECO:0000256" key="4">
    <source>
        <dbReference type="ARBA" id="ARBA00023317"/>
    </source>
</evidence>
<dbReference type="AlphaFoldDB" id="W0V787"/>
<dbReference type="InterPro" id="IPR022237">
    <property type="entry name" value="PsiD-like"/>
</dbReference>
<dbReference type="STRING" id="1349767.GJA_2501"/>
<proteinExistence type="predicted"/>
<keyword evidence="3" id="KW-0456">Lyase</keyword>
<dbReference type="PATRIC" id="fig|1349767.4.peg.4240"/>
<dbReference type="EMBL" id="HG322949">
    <property type="protein sequence ID" value="CDG83132.1"/>
    <property type="molecule type" value="Genomic_DNA"/>
</dbReference>
<evidence type="ECO:0000259" key="5">
    <source>
        <dbReference type="Pfam" id="PF12588"/>
    </source>
</evidence>
<keyword evidence="2" id="KW-0865">Zymogen</keyword>
<evidence type="ECO:0000313" key="6">
    <source>
        <dbReference type="EMBL" id="CDG83132.1"/>
    </source>
</evidence>
<evidence type="ECO:0000313" key="7">
    <source>
        <dbReference type="Proteomes" id="UP000027604"/>
    </source>
</evidence>
<feature type="domain" description="L-tryptophan decarboxylase PsiD-like" evidence="5">
    <location>
        <begin position="42"/>
        <end position="169"/>
    </location>
</feature>
<dbReference type="GO" id="GO:0004609">
    <property type="term" value="F:phosphatidylserine decarboxylase activity"/>
    <property type="evidence" value="ECO:0007669"/>
    <property type="project" value="InterPro"/>
</dbReference>
<dbReference type="eggNOG" id="COG0688">
    <property type="taxonomic scope" value="Bacteria"/>
</dbReference>
<reference evidence="6 7" key="1">
    <citation type="journal article" date="2015" name="Genome Announc.">
        <title>Genome Sequence of Mushroom Soft-Rot Pathogen Janthinobacterium agaricidamnosum.</title>
        <authorList>
            <person name="Graupner K."/>
            <person name="Lackner G."/>
            <person name="Hertweck C."/>
        </authorList>
    </citation>
    <scope>NUCLEOTIDE SEQUENCE [LARGE SCALE GENOMIC DNA]</scope>
    <source>
        <strain evidence="7">NBRC 102515 / DSM 9628</strain>
    </source>
</reference>
<keyword evidence="1" id="KW-0210">Decarboxylase</keyword>
<sequence length="421" mass="47428">MNKRSYFHLFSTASTTHAPHVLEESNRIFSTHARKPARELDPAVRALLEFVEQPQNEFLRIYIGNMLDETNQKTPINIKTPADFFQQLDNALHSYPKYDANFIAALPFYAVLQPFMANKYGYFLFTNEQVRPYFADILKVYHTNLDGPESLVYLNASYGNWLSADARQYLSLDESVYDPDQPHGGFQSWNDFFIRPFKDINQSRPIAADHNAKDIISPVDGQVWKISKQVQQKAAFEIKGEQYYLTDLLDEAPQSELLQPFIDGLAVQIVLMPFNYHRWHAPVTGRIKKVKTVPGLFFAAPTPDQDYAASFPFLSHVNTRTIVFIEPQDASIGEIALIFVGLTEVSSCQATINEGDTVQLGDEIGYFAFGGSTCCMLFDKSKIAELYITDDTTLSDGGGQALADDKLSNIVQVRQTIASAL</sequence>
<keyword evidence="7" id="KW-1185">Reference proteome</keyword>
<dbReference type="Proteomes" id="UP000027604">
    <property type="component" value="Chromosome I"/>
</dbReference>
<keyword evidence="4" id="KW-0670">Pyruvate</keyword>